<name>A0ABP8G2W3_9BACT</name>
<reference evidence="3" key="1">
    <citation type="journal article" date="2019" name="Int. J. Syst. Evol. Microbiol.">
        <title>The Global Catalogue of Microorganisms (GCM) 10K type strain sequencing project: providing services to taxonomists for standard genome sequencing and annotation.</title>
        <authorList>
            <consortium name="The Broad Institute Genomics Platform"/>
            <consortium name="The Broad Institute Genome Sequencing Center for Infectious Disease"/>
            <person name="Wu L."/>
            <person name="Ma J."/>
        </authorList>
    </citation>
    <scope>NUCLEOTIDE SEQUENCE [LARGE SCALE GENOMIC DNA]</scope>
    <source>
        <strain evidence="3">JCM 17664</strain>
    </source>
</reference>
<evidence type="ECO:0000313" key="3">
    <source>
        <dbReference type="Proteomes" id="UP001501207"/>
    </source>
</evidence>
<evidence type="ECO:0000313" key="2">
    <source>
        <dbReference type="EMBL" id="GAA4316197.1"/>
    </source>
</evidence>
<proteinExistence type="predicted"/>
<dbReference type="Proteomes" id="UP001501207">
    <property type="component" value="Unassembled WGS sequence"/>
</dbReference>
<dbReference type="InterPro" id="IPR006860">
    <property type="entry name" value="FecR"/>
</dbReference>
<dbReference type="Pfam" id="PF04773">
    <property type="entry name" value="FecR"/>
    <property type="match status" value="1"/>
</dbReference>
<evidence type="ECO:0000259" key="1">
    <source>
        <dbReference type="Pfam" id="PF04773"/>
    </source>
</evidence>
<protein>
    <recommendedName>
        <fullName evidence="1">FecR protein domain-containing protein</fullName>
    </recommendedName>
</protein>
<dbReference type="PANTHER" id="PTHR30273:SF2">
    <property type="entry name" value="PROTEIN FECR"/>
    <property type="match status" value="1"/>
</dbReference>
<accession>A0ABP8G2W3</accession>
<dbReference type="InterPro" id="IPR012373">
    <property type="entry name" value="Ferrdict_sens_TM"/>
</dbReference>
<dbReference type="Gene3D" id="3.55.50.30">
    <property type="match status" value="1"/>
</dbReference>
<feature type="domain" description="FecR protein" evidence="1">
    <location>
        <begin position="136"/>
        <end position="225"/>
    </location>
</feature>
<keyword evidence="3" id="KW-1185">Reference proteome</keyword>
<sequence length="337" mass="38263">MERDYTDYDVADFLEDSAFIAWMKGDDKIGGFWEKWRQEHPEKEAVLAAAQEQYRLLAGFRKIRPQPGDEEAVWQRIAAEIHGMPPMRVHAVKRSWFRRPWWQYAAVLLAVAMASWAGYRQWQPADNGRVVVQAGNGLKEVILPDSTVVVLDRGAQLSYAATYNRHVGLKGTAFFRVSKQWSPASGARPFTIQAGKMQVTVLGTVFSISRRRDSVQVVLQEGSVKAAAGGRAVIMHPGEKLRWSGRGFDRSAVNAQLYMAWKEGTFHFNHTAVGELPDLVKYLYGYDLVIKHEASLPVRYISGRVSAANEEDLWKSLELLLHVRVRKQGNRIVLWPR</sequence>
<dbReference type="PIRSF" id="PIRSF018266">
    <property type="entry name" value="FecR"/>
    <property type="match status" value="1"/>
</dbReference>
<gene>
    <name evidence="2" type="ORF">GCM10023143_27990</name>
</gene>
<comment type="caution">
    <text evidence="2">The sequence shown here is derived from an EMBL/GenBank/DDBJ whole genome shotgun (WGS) entry which is preliminary data.</text>
</comment>
<dbReference type="PANTHER" id="PTHR30273">
    <property type="entry name" value="PERIPLASMIC SIGNAL SENSOR AND SIGMA FACTOR ACTIVATOR FECR-RELATED"/>
    <property type="match status" value="1"/>
</dbReference>
<dbReference type="RefSeq" id="WP_344980381.1">
    <property type="nucleotide sequence ID" value="NZ_BAABFN010000007.1"/>
</dbReference>
<dbReference type="EMBL" id="BAABFN010000007">
    <property type="protein sequence ID" value="GAA4316197.1"/>
    <property type="molecule type" value="Genomic_DNA"/>
</dbReference>
<organism evidence="2 3">
    <name type="scientific">Compostibacter hankyongensis</name>
    <dbReference type="NCBI Taxonomy" id="1007089"/>
    <lineage>
        <taxon>Bacteria</taxon>
        <taxon>Pseudomonadati</taxon>
        <taxon>Bacteroidota</taxon>
        <taxon>Chitinophagia</taxon>
        <taxon>Chitinophagales</taxon>
        <taxon>Chitinophagaceae</taxon>
        <taxon>Compostibacter</taxon>
    </lineage>
</organism>
<dbReference type="Gene3D" id="2.60.120.1440">
    <property type="match status" value="1"/>
</dbReference>